<evidence type="ECO:0000313" key="2">
    <source>
        <dbReference type="EMBL" id="PLR29590.1"/>
    </source>
</evidence>
<keyword evidence="3" id="KW-1185">Reference proteome</keyword>
<protein>
    <recommendedName>
        <fullName evidence="4">Plasmid stability family protein</fullName>
    </recommendedName>
</protein>
<dbReference type="InterPro" id="IPR038307">
    <property type="entry name" value="StbB_sf"/>
</dbReference>
<comment type="caution">
    <text evidence="2">The sequence shown here is derived from an EMBL/GenBank/DDBJ whole genome shotgun (WGS) entry which is preliminary data.</text>
</comment>
<reference evidence="2 3" key="1">
    <citation type="submission" date="2017-12" db="EMBL/GenBank/DDBJ databases">
        <title>Characterization of six clinical isolates of Enterochimera gen. nov., a novel genus of the Yersiniaciae family and the three species Enterochimera arupensis sp. nov., Enterochimera coloradensis sp. nov, and Enterochimera californica sp. nov.</title>
        <authorList>
            <person name="Rossi A."/>
            <person name="Fisher M."/>
        </authorList>
    </citation>
    <scope>NUCLEOTIDE SEQUENCE [LARGE SCALE GENOMIC DNA]</scope>
    <source>
        <strain evidence="3">2016-Iso4</strain>
    </source>
</reference>
<dbReference type="Gene3D" id="6.10.290.20">
    <property type="match status" value="1"/>
</dbReference>
<evidence type="ECO:0000256" key="1">
    <source>
        <dbReference type="SAM" id="MobiDB-lite"/>
    </source>
</evidence>
<gene>
    <name evidence="2" type="ORF">CYR32_20455</name>
</gene>
<evidence type="ECO:0008006" key="4">
    <source>
        <dbReference type="Google" id="ProtNLM"/>
    </source>
</evidence>
<feature type="region of interest" description="Disordered" evidence="1">
    <location>
        <begin position="112"/>
        <end position="148"/>
    </location>
</feature>
<name>A0A2N5DT91_9GAMM</name>
<feature type="compositionally biased region" description="Polar residues" evidence="1">
    <location>
        <begin position="112"/>
        <end position="122"/>
    </location>
</feature>
<dbReference type="InterPro" id="IPR019720">
    <property type="entry name" value="Plasmid_stability_protein_StbB"/>
</dbReference>
<dbReference type="AlphaFoldDB" id="A0A2N5DT91"/>
<dbReference type="OrthoDB" id="6626282at2"/>
<dbReference type="RefSeq" id="WP_101826940.1">
    <property type="nucleotide sequence ID" value="NZ_PJZH01000044.1"/>
</dbReference>
<proteinExistence type="predicted"/>
<organism evidence="2 3">
    <name type="scientific">Chimaeribacter coloradensis</name>
    <dbReference type="NCBI Taxonomy" id="2060068"/>
    <lineage>
        <taxon>Bacteria</taxon>
        <taxon>Pseudomonadati</taxon>
        <taxon>Pseudomonadota</taxon>
        <taxon>Gammaproteobacteria</taxon>
        <taxon>Enterobacterales</taxon>
        <taxon>Yersiniaceae</taxon>
        <taxon>Chimaeribacter</taxon>
    </lineage>
</organism>
<sequence length="148" mass="16743">MDTRRKLTYYVHPEDSKGDKLLCEKLSSLEKSEKSRLLRAATIAGFALFRQDERIPHLLTALLDENTTMAEIMQVISSVQPDAFNTASAERHEAIHRMLESILVHVTSSKPETLINSNTQPPESMIDADSEETRRNAMSMFHQPTSKS</sequence>
<evidence type="ECO:0000313" key="3">
    <source>
        <dbReference type="Proteomes" id="UP000234503"/>
    </source>
</evidence>
<dbReference type="Pfam" id="PF10784">
    <property type="entry name" value="Plasmid_stab_B"/>
    <property type="match status" value="1"/>
</dbReference>
<dbReference type="Proteomes" id="UP000234503">
    <property type="component" value="Unassembled WGS sequence"/>
</dbReference>
<dbReference type="EMBL" id="PJZH01000044">
    <property type="protein sequence ID" value="PLR29590.1"/>
    <property type="molecule type" value="Genomic_DNA"/>
</dbReference>
<accession>A0A2N5DT91</accession>